<dbReference type="KEGG" id="schy:GVO57_09520"/>
<dbReference type="PROSITE" id="PS50043">
    <property type="entry name" value="HTH_LUXR_2"/>
    <property type="match status" value="1"/>
</dbReference>
<keyword evidence="3" id="KW-1185">Reference proteome</keyword>
<gene>
    <name evidence="2" type="ORF">GVO57_09520</name>
</gene>
<dbReference type="Pfam" id="PF00196">
    <property type="entry name" value="GerE"/>
    <property type="match status" value="1"/>
</dbReference>
<evidence type="ECO:0000313" key="2">
    <source>
        <dbReference type="EMBL" id="QHL91015.1"/>
    </source>
</evidence>
<reference evidence="2 3" key="1">
    <citation type="submission" date="2020-01" db="EMBL/GenBank/DDBJ databases">
        <title>Sphingomonas sp. C33 whole genome sequece.</title>
        <authorList>
            <person name="Park C."/>
        </authorList>
    </citation>
    <scope>NUCLEOTIDE SEQUENCE [LARGE SCALE GENOMIC DNA]</scope>
    <source>
        <strain evidence="2 3">C33</strain>
    </source>
</reference>
<dbReference type="InterPro" id="IPR016032">
    <property type="entry name" value="Sig_transdc_resp-reg_C-effctor"/>
</dbReference>
<sequence>MTDFLRRLNGAALRSAHNPDLWEDLVQSVLEFFGVRGAALAICDLDSMAFIHAMMCGFPLTSEQIWSRYTNELRHTDFHPELLARLPDGSVYTDADAFPAEDRRSPAVIAWLERKLGVRHQLSLVVKEGRHAASLQLHRARADGPFNDADRRVMQMIAAEIDTSLKISLRHAADVLRSYWNGLSAHGTRSICLLDDQARVLMATDAFMRDLAETGQLHVRNGRLGATRVIVQARISEALERTAAGLRTVPVIVSRTPRDPSWVAAASFAPLPAARETVFLNRAVALVSLEMQRRDSSHVAETLIDSFGLTPQEARIAVMVGFGSNLTNIAADLDITRETARTHLKRIFQKMGLRRQADLIQLTSRLLRP</sequence>
<dbReference type="SMART" id="SM00421">
    <property type="entry name" value="HTH_LUXR"/>
    <property type="match status" value="1"/>
</dbReference>
<accession>A0A7Z2NX74</accession>
<dbReference type="GO" id="GO:0006355">
    <property type="term" value="P:regulation of DNA-templated transcription"/>
    <property type="evidence" value="ECO:0007669"/>
    <property type="project" value="InterPro"/>
</dbReference>
<evidence type="ECO:0000313" key="3">
    <source>
        <dbReference type="Proteomes" id="UP000464468"/>
    </source>
</evidence>
<dbReference type="EMBL" id="CP047895">
    <property type="protein sequence ID" value="QHL91015.1"/>
    <property type="molecule type" value="Genomic_DNA"/>
</dbReference>
<feature type="domain" description="HTH luxR-type" evidence="1">
    <location>
        <begin position="302"/>
        <end position="367"/>
    </location>
</feature>
<dbReference type="RefSeq" id="WP_160592945.1">
    <property type="nucleotide sequence ID" value="NZ_CP047895.1"/>
</dbReference>
<evidence type="ECO:0000259" key="1">
    <source>
        <dbReference type="PROSITE" id="PS50043"/>
    </source>
</evidence>
<organism evidence="2 3">
    <name type="scientific">Sphingomonas changnyeongensis</name>
    <dbReference type="NCBI Taxonomy" id="2698679"/>
    <lineage>
        <taxon>Bacteria</taxon>
        <taxon>Pseudomonadati</taxon>
        <taxon>Pseudomonadota</taxon>
        <taxon>Alphaproteobacteria</taxon>
        <taxon>Sphingomonadales</taxon>
        <taxon>Sphingomonadaceae</taxon>
        <taxon>Sphingomonas</taxon>
    </lineage>
</organism>
<dbReference type="Gene3D" id="1.10.10.10">
    <property type="entry name" value="Winged helix-like DNA-binding domain superfamily/Winged helix DNA-binding domain"/>
    <property type="match status" value="1"/>
</dbReference>
<dbReference type="PRINTS" id="PR00038">
    <property type="entry name" value="HTHLUXR"/>
</dbReference>
<dbReference type="InterPro" id="IPR036388">
    <property type="entry name" value="WH-like_DNA-bd_sf"/>
</dbReference>
<dbReference type="AlphaFoldDB" id="A0A7Z2NX74"/>
<dbReference type="SUPFAM" id="SSF46894">
    <property type="entry name" value="C-terminal effector domain of the bipartite response regulators"/>
    <property type="match status" value="1"/>
</dbReference>
<dbReference type="GO" id="GO:0003677">
    <property type="term" value="F:DNA binding"/>
    <property type="evidence" value="ECO:0007669"/>
    <property type="project" value="InterPro"/>
</dbReference>
<protein>
    <recommendedName>
        <fullName evidence="1">HTH luxR-type domain-containing protein</fullName>
    </recommendedName>
</protein>
<dbReference type="InterPro" id="IPR000792">
    <property type="entry name" value="Tscrpt_reg_LuxR_C"/>
</dbReference>
<dbReference type="Proteomes" id="UP000464468">
    <property type="component" value="Chromosome"/>
</dbReference>
<name>A0A7Z2NX74_9SPHN</name>
<proteinExistence type="predicted"/>